<dbReference type="PANTHER" id="PTHR13384:SF19">
    <property type="entry name" value="G PATCH DOMAIN-CONTAINING PROTEIN 1"/>
    <property type="match status" value="1"/>
</dbReference>
<dbReference type="InParanoid" id="B3RJ52"/>
<feature type="compositionally biased region" description="Basic residues" evidence="2">
    <location>
        <begin position="696"/>
        <end position="725"/>
    </location>
</feature>
<dbReference type="OrthoDB" id="20507at2759"/>
<evidence type="ECO:0000313" key="4">
    <source>
        <dbReference type="EMBL" id="EDV29064.1"/>
    </source>
</evidence>
<feature type="region of interest" description="Disordered" evidence="2">
    <location>
        <begin position="687"/>
        <end position="725"/>
    </location>
</feature>
<dbReference type="GO" id="GO:0006397">
    <property type="term" value="P:mRNA processing"/>
    <property type="evidence" value="ECO:0007669"/>
    <property type="project" value="InterPro"/>
</dbReference>
<dbReference type="PhylomeDB" id="B3RJ52"/>
<name>B3RJ52_TRIAD</name>
<feature type="domain" description="G-patch" evidence="3">
    <location>
        <begin position="147"/>
        <end position="167"/>
    </location>
</feature>
<dbReference type="InterPro" id="IPR000467">
    <property type="entry name" value="G_patch_dom"/>
</dbReference>
<evidence type="ECO:0000256" key="2">
    <source>
        <dbReference type="SAM" id="MobiDB-lite"/>
    </source>
</evidence>
<dbReference type="CTD" id="6750217"/>
<dbReference type="Pfam" id="PF01585">
    <property type="entry name" value="G-patch"/>
    <property type="match status" value="1"/>
</dbReference>
<evidence type="ECO:0000259" key="3">
    <source>
        <dbReference type="PROSITE" id="PS50174"/>
    </source>
</evidence>
<dbReference type="GeneID" id="6750217"/>
<keyword evidence="5" id="KW-1185">Reference proteome</keyword>
<comment type="similarity">
    <text evidence="1">Belongs to the GPATCH1 family.</text>
</comment>
<proteinExistence type="inferred from homology"/>
<dbReference type="PANTHER" id="PTHR13384">
    <property type="entry name" value="G PATCH DOMAIN-CONTAINING PROTEIN 1"/>
    <property type="match status" value="1"/>
</dbReference>
<dbReference type="EMBL" id="DS985241">
    <property type="protein sequence ID" value="EDV29064.1"/>
    <property type="molecule type" value="Genomic_DNA"/>
</dbReference>
<dbReference type="eggNOG" id="KOG2138">
    <property type="taxonomic scope" value="Eukaryota"/>
</dbReference>
<feature type="region of interest" description="Disordered" evidence="2">
    <location>
        <begin position="597"/>
        <end position="620"/>
    </location>
</feature>
<evidence type="ECO:0000313" key="5">
    <source>
        <dbReference type="Proteomes" id="UP000009022"/>
    </source>
</evidence>
<dbReference type="GO" id="GO:0005634">
    <property type="term" value="C:nucleus"/>
    <property type="evidence" value="ECO:0000318"/>
    <property type="project" value="GO_Central"/>
</dbReference>
<dbReference type="AlphaFoldDB" id="B3RJ52"/>
<dbReference type="Pfam" id="PF07713">
    <property type="entry name" value="DUF1604"/>
    <property type="match status" value="1"/>
</dbReference>
<dbReference type="Proteomes" id="UP000009022">
    <property type="component" value="Unassembled WGS sequence"/>
</dbReference>
<dbReference type="OMA" id="DQQKPDT"/>
<dbReference type="InterPro" id="IPR011666">
    <property type="entry name" value="DUF1604"/>
</dbReference>
<feature type="compositionally biased region" description="Low complexity" evidence="2">
    <location>
        <begin position="597"/>
        <end position="609"/>
    </location>
</feature>
<evidence type="ECO:0000256" key="1">
    <source>
        <dbReference type="ARBA" id="ARBA00008600"/>
    </source>
</evidence>
<sequence>MADDGGSYVVIGTPFEVLDENEPRKKPIPIHEQVVKDEKGRRRFHGAFTGGFSAGYFNTVGSKEGWTPSAFVSSRSDRKDKMPVSSNPEDFMDAEDFEDFGIAPKRVTVKEKFAGSELEFAGLRQQIASENNILSENILQDLILPAKLPIGEKLMKKMGWKKNQGVGPRVNYKKKTDTRINHIFNVLYNCEMLLGSTDIGIDSEFDNTLRDDPYSKGILFAPTDTVSVSYEIKDDQKGLGYKGLNPADVLGITGDINLSIPYKSADKRKGITGQAFGVGALEEEDDSIYSIDNMTNYDTILNDESYKNDSHQKIAVKIVNLVKNRSHGRHQLEGFLLADRSQSPTKKFLPPELPHEYRPIHIFKDDVPVTGSSDSRHSMLSTQRGQLLGEQPIEDDSKITEWEKEQEKEDFARTAKRFEVLGKAMAARFTSSRSYTCGDEEITTISDQTEEDSDSRDRAKAASMKLFGKLTRRSFEWHPDKLLCKRFNVADPFPRSSKIGIPQGKLEKLSIKDTSTFLQAVSFQHPSDELEKQKLDSKQSNVDNEVISTDGNQLSQNPSMRTDTEHDLIITGNNDNSNIEDDHPPIDLFKAIFASSDSSDAGESSANESSDTKELLPSSSERGAIANINLTSPATVQIKVEIDIPTVSTNASVCLRKSTYEEVNSTTEKSYYGPALPPISSLPAENVSESKLFGKSNKHYKSHEHKHKKHKHKHKKIKKSKKENR</sequence>
<dbReference type="PROSITE" id="PS50174">
    <property type="entry name" value="G_PATCH"/>
    <property type="match status" value="1"/>
</dbReference>
<dbReference type="RefSeq" id="XP_002108266.1">
    <property type="nucleotide sequence ID" value="XM_002108230.1"/>
</dbReference>
<reference evidence="4 5" key="1">
    <citation type="journal article" date="2008" name="Nature">
        <title>The Trichoplax genome and the nature of placozoans.</title>
        <authorList>
            <person name="Srivastava M."/>
            <person name="Begovic E."/>
            <person name="Chapman J."/>
            <person name="Putnam N.H."/>
            <person name="Hellsten U."/>
            <person name="Kawashima T."/>
            <person name="Kuo A."/>
            <person name="Mitros T."/>
            <person name="Salamov A."/>
            <person name="Carpenter M.L."/>
            <person name="Signorovitch A.Y."/>
            <person name="Moreno M.A."/>
            <person name="Kamm K."/>
            <person name="Grimwood J."/>
            <person name="Schmutz J."/>
            <person name="Shapiro H."/>
            <person name="Grigoriev I.V."/>
            <person name="Buss L.W."/>
            <person name="Schierwater B."/>
            <person name="Dellaporta S.L."/>
            <person name="Rokhsar D.S."/>
        </authorList>
    </citation>
    <scope>NUCLEOTIDE SEQUENCE [LARGE SCALE GENOMIC DNA]</scope>
    <source>
        <strain evidence="4 5">Grell-BS-1999</strain>
    </source>
</reference>
<gene>
    <name evidence="4" type="ORF">TRIADDRAFT_52573</name>
</gene>
<dbReference type="KEGG" id="tad:TRIADDRAFT_52573"/>
<protein>
    <recommendedName>
        <fullName evidence="3">G-patch domain-containing protein</fullName>
    </recommendedName>
</protein>
<dbReference type="GO" id="GO:0003723">
    <property type="term" value="F:RNA binding"/>
    <property type="evidence" value="ECO:0000318"/>
    <property type="project" value="GO_Central"/>
</dbReference>
<dbReference type="HOGENOM" id="CLU_008613_1_0_1"/>
<accession>B3RJ52</accession>
<dbReference type="FunCoup" id="B3RJ52">
    <property type="interactions" value="996"/>
</dbReference>
<dbReference type="STRING" id="10228.B3RJ52"/>
<feature type="region of interest" description="Disordered" evidence="2">
    <location>
        <begin position="70"/>
        <end position="90"/>
    </location>
</feature>
<organism evidence="4 5">
    <name type="scientific">Trichoplax adhaerens</name>
    <name type="common">Trichoplax reptans</name>
    <dbReference type="NCBI Taxonomy" id="10228"/>
    <lineage>
        <taxon>Eukaryota</taxon>
        <taxon>Metazoa</taxon>
        <taxon>Placozoa</taxon>
        <taxon>Uniplacotomia</taxon>
        <taxon>Trichoplacea</taxon>
        <taxon>Trichoplacidae</taxon>
        <taxon>Trichoplax</taxon>
    </lineage>
</organism>